<reference evidence="1" key="1">
    <citation type="submission" date="2021-04" db="EMBL/GenBank/DDBJ databases">
        <title>Draft genome sequence data of methanotrophic Methylovulum sp. strain S1L and Methylomonas sp. strain S2AM isolated from boreal lake water columns.</title>
        <authorList>
            <person name="Rissanen A.J."/>
            <person name="Mangayil R."/>
            <person name="Svenning M.M."/>
            <person name="Khanongnuch R."/>
        </authorList>
    </citation>
    <scope>NUCLEOTIDE SEQUENCE</scope>
    <source>
        <strain evidence="1">S2AM</strain>
    </source>
</reference>
<dbReference type="RefSeq" id="WP_215583387.1">
    <property type="nucleotide sequence ID" value="NZ_CP073754.1"/>
</dbReference>
<accession>A0A975MPL5</accession>
<dbReference type="Proteomes" id="UP000676649">
    <property type="component" value="Chromosome"/>
</dbReference>
<name>A0A975MPL5_9GAMM</name>
<keyword evidence="2" id="KW-1185">Reference proteome</keyword>
<sequence length="45" mass="5097">MQRYTDQELLALLDSLESDRVERKESFKGDVPKKALALAGFILNS</sequence>
<dbReference type="EMBL" id="CP073754">
    <property type="protein sequence ID" value="QWF71605.1"/>
    <property type="molecule type" value="Genomic_DNA"/>
</dbReference>
<dbReference type="AlphaFoldDB" id="A0A975MPL5"/>
<evidence type="ECO:0000313" key="1">
    <source>
        <dbReference type="EMBL" id="QWF71605.1"/>
    </source>
</evidence>
<evidence type="ECO:0000313" key="2">
    <source>
        <dbReference type="Proteomes" id="UP000676649"/>
    </source>
</evidence>
<dbReference type="KEGG" id="mpad:KEF85_03755"/>
<gene>
    <name evidence="1" type="ORF">KEF85_03755</name>
</gene>
<proteinExistence type="predicted"/>
<organism evidence="1 2">
    <name type="scientific">Methylomonas paludis</name>
    <dbReference type="NCBI Taxonomy" id="1173101"/>
    <lineage>
        <taxon>Bacteria</taxon>
        <taxon>Pseudomonadati</taxon>
        <taxon>Pseudomonadota</taxon>
        <taxon>Gammaproteobacteria</taxon>
        <taxon>Methylococcales</taxon>
        <taxon>Methylococcaceae</taxon>
        <taxon>Methylomonas</taxon>
    </lineage>
</organism>
<protein>
    <submittedName>
        <fullName evidence="1">Uncharacterized protein</fullName>
    </submittedName>
</protein>